<evidence type="ECO:0000313" key="2">
    <source>
        <dbReference type="Proteomes" id="UP000199012"/>
    </source>
</evidence>
<dbReference type="InterPro" id="IPR036397">
    <property type="entry name" value="RNaseH_sf"/>
</dbReference>
<dbReference type="Proteomes" id="UP000199012">
    <property type="component" value="Unassembled WGS sequence"/>
</dbReference>
<dbReference type="EMBL" id="FOKA01000029">
    <property type="protein sequence ID" value="SFB42669.1"/>
    <property type="molecule type" value="Genomic_DNA"/>
</dbReference>
<dbReference type="AlphaFoldDB" id="A0A1I1AX41"/>
<evidence type="ECO:0000313" key="1">
    <source>
        <dbReference type="EMBL" id="SFB42669.1"/>
    </source>
</evidence>
<gene>
    <name evidence="1" type="ORF">SAMN05421867_1294</name>
</gene>
<keyword evidence="2" id="KW-1185">Reference proteome</keyword>
<dbReference type="GO" id="GO:0003676">
    <property type="term" value="F:nucleic acid binding"/>
    <property type="evidence" value="ECO:0007669"/>
    <property type="project" value="InterPro"/>
</dbReference>
<sequence>MLESAPSWSEVLPTLLDVTRFRTVIAYNAPFDAGVIARHTRATGRLLEHLAEAGQWACLMERRAAWDGSGQGTRLGAAHRALGDCRAALELLELIAAGPA</sequence>
<organism evidence="1 2">
    <name type="scientific">Cellulomonas marina</name>
    <dbReference type="NCBI Taxonomy" id="988821"/>
    <lineage>
        <taxon>Bacteria</taxon>
        <taxon>Bacillati</taxon>
        <taxon>Actinomycetota</taxon>
        <taxon>Actinomycetes</taxon>
        <taxon>Micrococcales</taxon>
        <taxon>Cellulomonadaceae</taxon>
        <taxon>Cellulomonas</taxon>
    </lineage>
</organism>
<reference evidence="2" key="1">
    <citation type="submission" date="2016-10" db="EMBL/GenBank/DDBJ databases">
        <authorList>
            <person name="Varghese N."/>
            <person name="Submissions S."/>
        </authorList>
    </citation>
    <scope>NUCLEOTIDE SEQUENCE [LARGE SCALE GENOMIC DNA]</scope>
    <source>
        <strain evidence="2">CGMCC 4.6945</strain>
    </source>
</reference>
<proteinExistence type="predicted"/>
<dbReference type="InterPro" id="IPR012337">
    <property type="entry name" value="RNaseH-like_sf"/>
</dbReference>
<dbReference type="CDD" id="cd06127">
    <property type="entry name" value="DEDDh"/>
    <property type="match status" value="1"/>
</dbReference>
<protein>
    <submittedName>
        <fullName evidence="1">DNA polymerase-3 subunit epsilon</fullName>
    </submittedName>
</protein>
<dbReference type="SUPFAM" id="SSF53098">
    <property type="entry name" value="Ribonuclease H-like"/>
    <property type="match status" value="1"/>
</dbReference>
<dbReference type="STRING" id="988821.SAMN05421867_1294"/>
<dbReference type="OrthoDB" id="9803913at2"/>
<accession>A0A1I1AX41</accession>
<name>A0A1I1AX41_9CELL</name>
<dbReference type="Gene3D" id="3.30.420.10">
    <property type="entry name" value="Ribonuclease H-like superfamily/Ribonuclease H"/>
    <property type="match status" value="1"/>
</dbReference>